<feature type="compositionally biased region" description="Low complexity" evidence="1">
    <location>
        <begin position="48"/>
        <end position="81"/>
    </location>
</feature>
<evidence type="ECO:0000256" key="1">
    <source>
        <dbReference type="SAM" id="MobiDB-lite"/>
    </source>
</evidence>
<evidence type="ECO:0000313" key="2">
    <source>
        <dbReference type="EMBL" id="GJJ76682.1"/>
    </source>
</evidence>
<evidence type="ECO:0000313" key="3">
    <source>
        <dbReference type="Proteomes" id="UP000827284"/>
    </source>
</evidence>
<gene>
    <name evidence="2" type="ORF">EMPS_09041</name>
</gene>
<comment type="caution">
    <text evidence="2">The sequence shown here is derived from an EMBL/GenBank/DDBJ whole genome shotgun (WGS) entry which is preliminary data.</text>
</comment>
<dbReference type="AlphaFoldDB" id="A0A9P3HI01"/>
<proteinExistence type="predicted"/>
<organism evidence="2 3">
    <name type="scientific">Entomortierella parvispora</name>
    <dbReference type="NCBI Taxonomy" id="205924"/>
    <lineage>
        <taxon>Eukaryota</taxon>
        <taxon>Fungi</taxon>
        <taxon>Fungi incertae sedis</taxon>
        <taxon>Mucoromycota</taxon>
        <taxon>Mortierellomycotina</taxon>
        <taxon>Mortierellomycetes</taxon>
        <taxon>Mortierellales</taxon>
        <taxon>Mortierellaceae</taxon>
        <taxon>Entomortierella</taxon>
    </lineage>
</organism>
<feature type="region of interest" description="Disordered" evidence="1">
    <location>
        <begin position="202"/>
        <end position="249"/>
    </location>
</feature>
<name>A0A9P3HI01_9FUNG</name>
<keyword evidence="3" id="KW-1185">Reference proteome</keyword>
<feature type="compositionally biased region" description="Polar residues" evidence="1">
    <location>
        <begin position="84"/>
        <end position="100"/>
    </location>
</feature>
<accession>A0A9P3HI01</accession>
<feature type="compositionally biased region" description="Low complexity" evidence="1">
    <location>
        <begin position="410"/>
        <end position="422"/>
    </location>
</feature>
<reference evidence="2" key="1">
    <citation type="submission" date="2021-11" db="EMBL/GenBank/DDBJ databases">
        <authorList>
            <person name="Herlambang A."/>
            <person name="Guo Y."/>
            <person name="Takashima Y."/>
            <person name="Nishizawa T."/>
        </authorList>
    </citation>
    <scope>NUCLEOTIDE SEQUENCE</scope>
    <source>
        <strain evidence="2">E1425</strain>
    </source>
</reference>
<feature type="region of interest" description="Disordered" evidence="1">
    <location>
        <begin position="18"/>
        <end position="131"/>
    </location>
</feature>
<feature type="region of interest" description="Disordered" evidence="1">
    <location>
        <begin position="395"/>
        <end position="422"/>
    </location>
</feature>
<feature type="region of interest" description="Disordered" evidence="1">
    <location>
        <begin position="462"/>
        <end position="496"/>
    </location>
</feature>
<protein>
    <submittedName>
        <fullName evidence="2">Uncharacterized protein</fullName>
    </submittedName>
</protein>
<dbReference type="Proteomes" id="UP000827284">
    <property type="component" value="Unassembled WGS sequence"/>
</dbReference>
<feature type="compositionally biased region" description="Polar residues" evidence="1">
    <location>
        <begin position="112"/>
        <end position="131"/>
    </location>
</feature>
<feature type="compositionally biased region" description="Polar residues" evidence="1">
    <location>
        <begin position="26"/>
        <end position="47"/>
    </location>
</feature>
<dbReference type="EMBL" id="BQFW01000012">
    <property type="protein sequence ID" value="GJJ76682.1"/>
    <property type="molecule type" value="Genomic_DNA"/>
</dbReference>
<sequence length="496" mass="51309">METIYGIQADTETLREAHEYQKRMQSRLQEQQSTSGPTKASATKAVQSKSGLSMLKPSSSSSSTSLSATSSTAAPSASKPSFMGRSTSTSALPSNSNSPRHQQHPQPLLHYSGQNSGQTSPTKLSANSSTANSPFFTAVDYHHQLAHQHAPGQLLSTTQSPAFLAKFYEGGNGEIGVSSPARLPGSMGPVPWLSLPGAVTGANPGGVEHSSSGSSGGGGLFARRRSDAGLGGGSGNATGRSTPLHSTGLVESALPPSLDALHLYQHSDTSAPHPHHHPHPQLLSHQDLAVLSRNNSPMPSLNEALPRYLRKKSVDSSLTPMERSFSSPGHHGPVSPFMLPMPSTAGNTSTASSGGTGGGHSLFTFPSKTSTPSHTATASPVPAFARPEMERASSTGVLPMNRPGLKDPSTSHYQHQQQPHSHLGLNSAASASVGNLSTTATGTFAPTTASIFRTGTPLTSIPSNLGAGHGTSASSRLHHPFGSATDRDLPSKEVHA</sequence>
<dbReference type="OrthoDB" id="2438518at2759"/>
<reference evidence="2" key="2">
    <citation type="journal article" date="2022" name="Microbiol. Resour. Announc.">
        <title>Whole-Genome Sequence of Entomortierella parvispora E1425, a Mucoromycotan Fungus Associated with Burkholderiaceae-Related Endosymbiotic Bacteria.</title>
        <authorList>
            <person name="Herlambang A."/>
            <person name="Guo Y."/>
            <person name="Takashima Y."/>
            <person name="Narisawa K."/>
            <person name="Ohta H."/>
            <person name="Nishizawa T."/>
        </authorList>
    </citation>
    <scope>NUCLEOTIDE SEQUENCE</scope>
    <source>
        <strain evidence="2">E1425</strain>
    </source>
</reference>
<feature type="compositionally biased region" description="Basic and acidic residues" evidence="1">
    <location>
        <begin position="485"/>
        <end position="496"/>
    </location>
</feature>